<dbReference type="SMART" id="SM00052">
    <property type="entry name" value="EAL"/>
    <property type="match status" value="1"/>
</dbReference>
<dbReference type="PROSITE" id="PS50883">
    <property type="entry name" value="EAL"/>
    <property type="match status" value="1"/>
</dbReference>
<evidence type="ECO:0000256" key="1">
    <source>
        <dbReference type="SAM" id="Phobius"/>
    </source>
</evidence>
<proteinExistence type="predicted"/>
<dbReference type="GO" id="GO:0016020">
    <property type="term" value="C:membrane"/>
    <property type="evidence" value="ECO:0007669"/>
    <property type="project" value="InterPro"/>
</dbReference>
<feature type="transmembrane region" description="Helical" evidence="1">
    <location>
        <begin position="276"/>
        <end position="297"/>
    </location>
</feature>
<dbReference type="STRING" id="941907.SAMN06295910_1503"/>
<dbReference type="SUPFAM" id="SSF158472">
    <property type="entry name" value="HAMP domain-like"/>
    <property type="match status" value="1"/>
</dbReference>
<sequence length="781" mass="84117">MPMRLPHFRRIRTRLAVLYAGLFALVLFVIALMAQVMILENAKTSVRSELTTSGSVYDRIWALRSRALSDSADVLARDFGFRGAIASNDVPTIESALENLRSRARVSTAFIVMQDGAVIGEGDAALKDGISEIPYTLPGGRGSGITAIGDEAYRIIVAPVLAPVEIGWVVFAVHLDAAEMRTLEKLSAIPLTASVLHRDAGGAWRGTGAAPDTAMLQLAQQALSTRSAQPREIDTGEGSAIALAKPLPAIAEGEASVLLLRYPLARAMASFRPLQLGVLVTGLLGLLIVIAGSLRLAASISRPIAQLDDAAKRLETGDRIQVPVTGQDEIGRLAESFNAMSRGIFEREDRIAHMAFNDSLTGLPNRVFFREQLDRRLRRAATGDGFAILCLDLDGFKDINDTMGHPFGDRVLCSVGALLAETAPEAFVARLGGDEFALILPEGSDGEAARALGQKLVERMLRPVDVGDQQVLVGTSVGIALAPQDGDCADELIKNADLALYRAKHDGRGAYRFFEPDLDAQAQARRQLEIDLREALAEGQFHLHFQPIYAASGDRIVCFETLLRWNHPVRGAVGPDVFIPVAEECGLIGRMGEWVLNEACRHARAWDPAIRIAVNVSARQFRNPGLNASILQALANSGIDPKRLEIEITESIFLDDGGDTIAMLHSLRALGVRIALDDFGTGYSSLSYLRSFPFDKIKIDKSFVNDISRAADAEAIVHAILQLATALGMETTAEGVETQEQLDKLRSHGCDSIQGYLMSRPISAAEAGRLADTVAAAARAA</sequence>
<dbReference type="PROSITE" id="PS50887">
    <property type="entry name" value="GGDEF"/>
    <property type="match status" value="1"/>
</dbReference>
<dbReference type="PANTHER" id="PTHR44757">
    <property type="entry name" value="DIGUANYLATE CYCLASE DGCP"/>
    <property type="match status" value="1"/>
</dbReference>
<dbReference type="GO" id="GO:0007165">
    <property type="term" value="P:signal transduction"/>
    <property type="evidence" value="ECO:0007669"/>
    <property type="project" value="InterPro"/>
</dbReference>
<dbReference type="CDD" id="cd01949">
    <property type="entry name" value="GGDEF"/>
    <property type="match status" value="1"/>
</dbReference>
<evidence type="ECO:0000313" key="6">
    <source>
        <dbReference type="Proteomes" id="UP000192934"/>
    </source>
</evidence>
<dbReference type="InterPro" id="IPR043128">
    <property type="entry name" value="Rev_trsase/Diguanyl_cyclase"/>
</dbReference>
<gene>
    <name evidence="5" type="ORF">SAMN06295910_1503</name>
</gene>
<dbReference type="InterPro" id="IPR000160">
    <property type="entry name" value="GGDEF_dom"/>
</dbReference>
<dbReference type="InterPro" id="IPR035919">
    <property type="entry name" value="EAL_sf"/>
</dbReference>
<protein>
    <submittedName>
        <fullName evidence="5">Diguanylate cyclase/phosphodiesterase</fullName>
    </submittedName>
</protein>
<keyword evidence="1" id="KW-1133">Transmembrane helix</keyword>
<dbReference type="Gene3D" id="3.30.70.270">
    <property type="match status" value="1"/>
</dbReference>
<feature type="domain" description="EAL" evidence="2">
    <location>
        <begin position="525"/>
        <end position="775"/>
    </location>
</feature>
<keyword evidence="1" id="KW-0472">Membrane</keyword>
<evidence type="ECO:0000313" key="5">
    <source>
        <dbReference type="EMBL" id="SMF67410.1"/>
    </source>
</evidence>
<dbReference type="InterPro" id="IPR029787">
    <property type="entry name" value="Nucleotide_cyclase"/>
</dbReference>
<dbReference type="SUPFAM" id="SSF55073">
    <property type="entry name" value="Nucleotide cyclase"/>
    <property type="match status" value="1"/>
</dbReference>
<evidence type="ECO:0000259" key="2">
    <source>
        <dbReference type="PROSITE" id="PS50883"/>
    </source>
</evidence>
<dbReference type="Pfam" id="PF14827">
    <property type="entry name" value="dCache_3"/>
    <property type="match status" value="1"/>
</dbReference>
<accession>A0A1X7GBS2</accession>
<feature type="domain" description="HAMP" evidence="3">
    <location>
        <begin position="298"/>
        <end position="349"/>
    </location>
</feature>
<dbReference type="InterPro" id="IPR003660">
    <property type="entry name" value="HAMP_dom"/>
</dbReference>
<dbReference type="InterPro" id="IPR029150">
    <property type="entry name" value="dCache_3"/>
</dbReference>
<dbReference type="Pfam" id="PF00990">
    <property type="entry name" value="GGDEF"/>
    <property type="match status" value="1"/>
</dbReference>
<dbReference type="Pfam" id="PF00563">
    <property type="entry name" value="EAL"/>
    <property type="match status" value="1"/>
</dbReference>
<dbReference type="SMART" id="SM00304">
    <property type="entry name" value="HAMP"/>
    <property type="match status" value="1"/>
</dbReference>
<organism evidence="5 6">
    <name type="scientific">Allosphingosinicella indica</name>
    <dbReference type="NCBI Taxonomy" id="941907"/>
    <lineage>
        <taxon>Bacteria</taxon>
        <taxon>Pseudomonadati</taxon>
        <taxon>Pseudomonadota</taxon>
        <taxon>Alphaproteobacteria</taxon>
        <taxon>Sphingomonadales</taxon>
        <taxon>Sphingomonadaceae</taxon>
        <taxon>Allosphingosinicella</taxon>
    </lineage>
</organism>
<dbReference type="PANTHER" id="PTHR44757:SF2">
    <property type="entry name" value="BIOFILM ARCHITECTURE MAINTENANCE PROTEIN MBAA"/>
    <property type="match status" value="1"/>
</dbReference>
<dbReference type="Gene3D" id="3.20.20.450">
    <property type="entry name" value="EAL domain"/>
    <property type="match status" value="1"/>
</dbReference>
<keyword evidence="1" id="KW-0812">Transmembrane</keyword>
<dbReference type="Pfam" id="PF00672">
    <property type="entry name" value="HAMP"/>
    <property type="match status" value="1"/>
</dbReference>
<dbReference type="NCBIfam" id="TIGR00254">
    <property type="entry name" value="GGDEF"/>
    <property type="match status" value="1"/>
</dbReference>
<dbReference type="CDD" id="cd06225">
    <property type="entry name" value="HAMP"/>
    <property type="match status" value="1"/>
</dbReference>
<dbReference type="AlphaFoldDB" id="A0A1X7GBS2"/>
<keyword evidence="6" id="KW-1185">Reference proteome</keyword>
<dbReference type="SMART" id="SM00267">
    <property type="entry name" value="GGDEF"/>
    <property type="match status" value="1"/>
</dbReference>
<dbReference type="InterPro" id="IPR001633">
    <property type="entry name" value="EAL_dom"/>
</dbReference>
<dbReference type="InterPro" id="IPR052155">
    <property type="entry name" value="Biofilm_reg_signaling"/>
</dbReference>
<dbReference type="Gene3D" id="6.10.340.10">
    <property type="match status" value="1"/>
</dbReference>
<dbReference type="CDD" id="cd01948">
    <property type="entry name" value="EAL"/>
    <property type="match status" value="1"/>
</dbReference>
<dbReference type="EMBL" id="LT840185">
    <property type="protein sequence ID" value="SMF67410.1"/>
    <property type="molecule type" value="Genomic_DNA"/>
</dbReference>
<evidence type="ECO:0000259" key="4">
    <source>
        <dbReference type="PROSITE" id="PS50887"/>
    </source>
</evidence>
<name>A0A1X7GBS2_9SPHN</name>
<dbReference type="PROSITE" id="PS50885">
    <property type="entry name" value="HAMP"/>
    <property type="match status" value="1"/>
</dbReference>
<dbReference type="SUPFAM" id="SSF141868">
    <property type="entry name" value="EAL domain-like"/>
    <property type="match status" value="1"/>
</dbReference>
<dbReference type="Proteomes" id="UP000192934">
    <property type="component" value="Chromosome I"/>
</dbReference>
<evidence type="ECO:0000259" key="3">
    <source>
        <dbReference type="PROSITE" id="PS50885"/>
    </source>
</evidence>
<feature type="domain" description="GGDEF" evidence="4">
    <location>
        <begin position="384"/>
        <end position="516"/>
    </location>
</feature>
<reference evidence="6" key="1">
    <citation type="submission" date="2017-04" db="EMBL/GenBank/DDBJ databases">
        <authorList>
            <person name="Varghese N."/>
            <person name="Submissions S."/>
        </authorList>
    </citation>
    <scope>NUCLEOTIDE SEQUENCE [LARGE SCALE GENOMIC DNA]</scope>
    <source>
        <strain evidence="6">Dd16</strain>
    </source>
</reference>